<dbReference type="Gene3D" id="3.20.20.450">
    <property type="entry name" value="EAL domain"/>
    <property type="match status" value="1"/>
</dbReference>
<feature type="transmembrane region" description="Helical" evidence="1">
    <location>
        <begin position="6"/>
        <end position="23"/>
    </location>
</feature>
<dbReference type="InterPro" id="IPR001633">
    <property type="entry name" value="EAL_dom"/>
</dbReference>
<dbReference type="PANTHER" id="PTHR33121">
    <property type="entry name" value="CYCLIC DI-GMP PHOSPHODIESTERASE PDEF"/>
    <property type="match status" value="1"/>
</dbReference>
<keyword evidence="1" id="KW-0812">Transmembrane</keyword>
<feature type="domain" description="EAL" evidence="2">
    <location>
        <begin position="475"/>
        <end position="724"/>
    </location>
</feature>
<dbReference type="InterPro" id="IPR050706">
    <property type="entry name" value="Cyclic-di-GMP_PDE-like"/>
</dbReference>
<evidence type="ECO:0000313" key="3">
    <source>
        <dbReference type="EMBL" id="KAA1255249.1"/>
    </source>
</evidence>
<evidence type="ECO:0000259" key="2">
    <source>
        <dbReference type="PROSITE" id="PS50883"/>
    </source>
</evidence>
<dbReference type="SUPFAM" id="SSF141868">
    <property type="entry name" value="EAL domain-like"/>
    <property type="match status" value="1"/>
</dbReference>
<dbReference type="Proteomes" id="UP000323225">
    <property type="component" value="Unassembled WGS sequence"/>
</dbReference>
<dbReference type="SMART" id="SM00052">
    <property type="entry name" value="EAL"/>
    <property type="match status" value="1"/>
</dbReference>
<dbReference type="AlphaFoldDB" id="A0A5B1C6T5"/>
<sequence length="731" mass="84133">MNFAKSIAIVVFVILVLCFNLFIEILEIEYEDLEAATERSYHVSEIAKTNLSRVIQRIDTYKQSYIMLTQENMYDKDKIDSIVYSQNNEKWDCHFIGRTAEFPKVLSVQNYKSLIVDDKFYQIKYDVPNQSVSVYHQFQKLENGIPLDYAILVTFNISEETHALNESQYFDYFNIVNNTIIIIEENGTVIEPSFVSNLIYNSNLAQRATKIDGFYVSKQHSEMGVDIIVAIPSYDNSYFSAFRLVDVSSYVITICLLLVCLLILMRKSLVYSKESDRLNNVVRMIGSGDLSTKDLLFGKLLKKESSEKLFRVDKDLFQTKNDVMVFREKMLNGSVSDYVYYGYKYHFIFVLEVTNVFDIALTRNENFTVNSFINSFSFYINESKGLFLNHVGSLDFKRVISFVSSEVPLTRQDLIAIHNRLSDHSSYCHFRIFALPVSMEDKVDISVYKLLYAFTKHDDDILVCQEKFFDIETDVSECSLKLPSALENDELSLVYQPVINIKSERMVSLESLLRWDKTNDQVSPAQLIDMFYMNGGLGKLTEFIVKKVFIEARKFELLGRTDLKISINLSEKQLLEKKLISIVNKHLTSSLVKPEMIEFEVSESIAMKRNIQVLENLINLSNLGFGVVVDDMTSPLIVSQLSANVNITGVKINSMMISNKADLKIMSQVKDNMEGKSIDVVIKMVENLKSSNNFRDIGFKLMQGNFYQSSTSMDKIYTAYLSDSRVKKYRV</sequence>
<gene>
    <name evidence="3" type="ORF">F0M16_08515</name>
</gene>
<evidence type="ECO:0000256" key="1">
    <source>
        <dbReference type="SAM" id="Phobius"/>
    </source>
</evidence>
<dbReference type="PANTHER" id="PTHR33121:SF70">
    <property type="entry name" value="SIGNALING PROTEIN YKOW"/>
    <property type="match status" value="1"/>
</dbReference>
<dbReference type="GO" id="GO:0071111">
    <property type="term" value="F:cyclic-guanylate-specific phosphodiesterase activity"/>
    <property type="evidence" value="ECO:0007669"/>
    <property type="project" value="InterPro"/>
</dbReference>
<keyword evidence="1" id="KW-0472">Membrane</keyword>
<dbReference type="Pfam" id="PF00563">
    <property type="entry name" value="EAL"/>
    <property type="match status" value="1"/>
</dbReference>
<name>A0A5B1C6T5_VIBCL</name>
<dbReference type="InterPro" id="IPR035919">
    <property type="entry name" value="EAL_sf"/>
</dbReference>
<organism evidence="3 4">
    <name type="scientific">Vibrio cholerae</name>
    <dbReference type="NCBI Taxonomy" id="666"/>
    <lineage>
        <taxon>Bacteria</taxon>
        <taxon>Pseudomonadati</taxon>
        <taxon>Pseudomonadota</taxon>
        <taxon>Gammaproteobacteria</taxon>
        <taxon>Vibrionales</taxon>
        <taxon>Vibrionaceae</taxon>
        <taxon>Vibrio</taxon>
    </lineage>
</organism>
<proteinExistence type="predicted"/>
<dbReference type="CDD" id="cd01948">
    <property type="entry name" value="EAL"/>
    <property type="match status" value="1"/>
</dbReference>
<reference evidence="3 4" key="1">
    <citation type="submission" date="2019-09" db="EMBL/GenBank/DDBJ databases">
        <authorList>
            <person name="Kritzky A."/>
            <person name="Schelkanova E.Y."/>
            <person name="Alkhova Z.V."/>
            <person name="Smirnova N.I."/>
        </authorList>
    </citation>
    <scope>NUCLEOTIDE SEQUENCE [LARGE SCALE GENOMIC DNA]</scope>
    <source>
        <strain evidence="3 4">M1526</strain>
    </source>
</reference>
<accession>A0A5B1C6T5</accession>
<dbReference type="EMBL" id="VUAA01000007">
    <property type="protein sequence ID" value="KAA1255249.1"/>
    <property type="molecule type" value="Genomic_DNA"/>
</dbReference>
<keyword evidence="1" id="KW-1133">Transmembrane helix</keyword>
<protein>
    <submittedName>
        <fullName evidence="3">EAL domain-containing protein</fullName>
    </submittedName>
</protein>
<dbReference type="PROSITE" id="PS50883">
    <property type="entry name" value="EAL"/>
    <property type="match status" value="1"/>
</dbReference>
<comment type="caution">
    <text evidence="3">The sequence shown here is derived from an EMBL/GenBank/DDBJ whole genome shotgun (WGS) entry which is preliminary data.</text>
</comment>
<evidence type="ECO:0000313" key="4">
    <source>
        <dbReference type="Proteomes" id="UP000323225"/>
    </source>
</evidence>